<name>A0ACB8CBR9_DERSI</name>
<accession>A0ACB8CBR9</accession>
<dbReference type="Proteomes" id="UP000821865">
    <property type="component" value="Chromosome 8"/>
</dbReference>
<evidence type="ECO:0000313" key="1">
    <source>
        <dbReference type="EMBL" id="KAH7938304.1"/>
    </source>
</evidence>
<reference evidence="1" key="1">
    <citation type="submission" date="2020-05" db="EMBL/GenBank/DDBJ databases">
        <title>Large-scale comparative analyses of tick genomes elucidate their genetic diversity and vector capacities.</title>
        <authorList>
            <person name="Jia N."/>
            <person name="Wang J."/>
            <person name="Shi W."/>
            <person name="Du L."/>
            <person name="Sun Y."/>
            <person name="Zhan W."/>
            <person name="Jiang J."/>
            <person name="Wang Q."/>
            <person name="Zhang B."/>
            <person name="Ji P."/>
            <person name="Sakyi L.B."/>
            <person name="Cui X."/>
            <person name="Yuan T."/>
            <person name="Jiang B."/>
            <person name="Yang W."/>
            <person name="Lam T.T.-Y."/>
            <person name="Chang Q."/>
            <person name="Ding S."/>
            <person name="Wang X."/>
            <person name="Zhu J."/>
            <person name="Ruan X."/>
            <person name="Zhao L."/>
            <person name="Wei J."/>
            <person name="Que T."/>
            <person name="Du C."/>
            <person name="Cheng J."/>
            <person name="Dai P."/>
            <person name="Han X."/>
            <person name="Huang E."/>
            <person name="Gao Y."/>
            <person name="Liu J."/>
            <person name="Shao H."/>
            <person name="Ye R."/>
            <person name="Li L."/>
            <person name="Wei W."/>
            <person name="Wang X."/>
            <person name="Wang C."/>
            <person name="Yang T."/>
            <person name="Huo Q."/>
            <person name="Li W."/>
            <person name="Guo W."/>
            <person name="Chen H."/>
            <person name="Zhou L."/>
            <person name="Ni X."/>
            <person name="Tian J."/>
            <person name="Zhou Y."/>
            <person name="Sheng Y."/>
            <person name="Liu T."/>
            <person name="Pan Y."/>
            <person name="Xia L."/>
            <person name="Li J."/>
            <person name="Zhao F."/>
            <person name="Cao W."/>
        </authorList>
    </citation>
    <scope>NUCLEOTIDE SEQUENCE</scope>
    <source>
        <strain evidence="1">Dsil-2018</strain>
    </source>
</reference>
<protein>
    <submittedName>
        <fullName evidence="1">Uncharacterized protein</fullName>
    </submittedName>
</protein>
<gene>
    <name evidence="1" type="ORF">HPB49_022414</name>
</gene>
<keyword evidence="2" id="KW-1185">Reference proteome</keyword>
<evidence type="ECO:0000313" key="2">
    <source>
        <dbReference type="Proteomes" id="UP000821865"/>
    </source>
</evidence>
<comment type="caution">
    <text evidence="1">The sequence shown here is derived from an EMBL/GenBank/DDBJ whole genome shotgun (WGS) entry which is preliminary data.</text>
</comment>
<proteinExistence type="predicted"/>
<sequence length="453" mass="50804">MLLQEVANQFSDSNRDVSADTELRFLPDHARLRLTSVLDAGDGWRKILHLITHPDDSGRMLFNADHARVLENYTRGSRSDEILKTWSTTGRNRPKISDLVYLLKQAELHRAASIIEVNVLQQAPDDDEANLEDLLDEPDLGPPPPPPIENCDDEVTDSILNETPRFRYDYLARATGNFCDVPLSEGGFKVGEGAFGVVYKGTLPNGTAVAVKRMKESLPEQFLTEVRLLRRHSHPNLLPLIGICYDGRDSCLVYEFMELGSLQSCLARKNCPMYWKRRVTILTEVAYAIHFLHTRTPCLIHRDVKSANILLDSNWTAKLGDFGLTRPLSGDSTTRTEIVVGTTVYMSPEAFTGTISPKMDTFSFGVVIMEVLTGLPPYTNARGDILSYLKDTHPNDITPVLDTSAGVWDRDLAQKVYEIGDVCVRLDRRERPTMQPVFEELLKLSDLLNSPAS</sequence>
<dbReference type="EMBL" id="CM023477">
    <property type="protein sequence ID" value="KAH7938304.1"/>
    <property type="molecule type" value="Genomic_DNA"/>
</dbReference>
<organism evidence="1 2">
    <name type="scientific">Dermacentor silvarum</name>
    <name type="common">Tick</name>
    <dbReference type="NCBI Taxonomy" id="543639"/>
    <lineage>
        <taxon>Eukaryota</taxon>
        <taxon>Metazoa</taxon>
        <taxon>Ecdysozoa</taxon>
        <taxon>Arthropoda</taxon>
        <taxon>Chelicerata</taxon>
        <taxon>Arachnida</taxon>
        <taxon>Acari</taxon>
        <taxon>Parasitiformes</taxon>
        <taxon>Ixodida</taxon>
        <taxon>Ixodoidea</taxon>
        <taxon>Ixodidae</taxon>
        <taxon>Rhipicephalinae</taxon>
        <taxon>Dermacentor</taxon>
    </lineage>
</organism>